<name>A0A423XI12_9PEZI</name>
<protein>
    <submittedName>
        <fullName evidence="1">Uncharacterized protein</fullName>
    </submittedName>
</protein>
<dbReference type="EMBL" id="LKEB01000007">
    <property type="protein sequence ID" value="ROW15973.1"/>
    <property type="molecule type" value="Genomic_DNA"/>
</dbReference>
<sequence length="135" mass="15709">MVASRSDIIDTGIFGLFGEKKAILVDLYDTATFKTLHRISKKPHAMLLESFAKVGERSEQTDIEYEFVLGRKYLLSVLKAERHNKWDDCGWHWQEPGWYNCFYSTCFDYSHPHVKRILEGIPTIEIVVLVILVDE</sequence>
<organism evidence="1 2">
    <name type="scientific">Cytospora leucostoma</name>
    <dbReference type="NCBI Taxonomy" id="1230097"/>
    <lineage>
        <taxon>Eukaryota</taxon>
        <taxon>Fungi</taxon>
        <taxon>Dikarya</taxon>
        <taxon>Ascomycota</taxon>
        <taxon>Pezizomycotina</taxon>
        <taxon>Sordariomycetes</taxon>
        <taxon>Sordariomycetidae</taxon>
        <taxon>Diaporthales</taxon>
        <taxon>Cytosporaceae</taxon>
        <taxon>Cytospora</taxon>
    </lineage>
</organism>
<evidence type="ECO:0000313" key="1">
    <source>
        <dbReference type="EMBL" id="ROW15973.1"/>
    </source>
</evidence>
<keyword evidence="2" id="KW-1185">Reference proteome</keyword>
<evidence type="ECO:0000313" key="2">
    <source>
        <dbReference type="Proteomes" id="UP000285146"/>
    </source>
</evidence>
<gene>
    <name evidence="1" type="ORF">VPNG_02490</name>
</gene>
<dbReference type="AlphaFoldDB" id="A0A423XI12"/>
<proteinExistence type="predicted"/>
<accession>A0A423XI12</accession>
<comment type="caution">
    <text evidence="1">The sequence shown here is derived from an EMBL/GenBank/DDBJ whole genome shotgun (WGS) entry which is preliminary data.</text>
</comment>
<dbReference type="InParanoid" id="A0A423XI12"/>
<dbReference type="Proteomes" id="UP000285146">
    <property type="component" value="Unassembled WGS sequence"/>
</dbReference>
<reference evidence="1 2" key="1">
    <citation type="submission" date="2015-09" db="EMBL/GenBank/DDBJ databases">
        <title>Host preference determinants of Valsa canker pathogens revealed by comparative genomics.</title>
        <authorList>
            <person name="Yin Z."/>
            <person name="Huang L."/>
        </authorList>
    </citation>
    <scope>NUCLEOTIDE SEQUENCE [LARGE SCALE GENOMIC DNA]</scope>
    <source>
        <strain evidence="1 2">SXYLt</strain>
    </source>
</reference>